<protein>
    <submittedName>
        <fullName evidence="2">Uncharacterized protein YpuA, DUF1002 family</fullName>
    </submittedName>
</protein>
<dbReference type="Pfam" id="PF06207">
    <property type="entry name" value="DUF1002"/>
    <property type="match status" value="1"/>
</dbReference>
<dbReference type="RefSeq" id="WP_084230894.1">
    <property type="nucleotide sequence ID" value="NZ_FWWR01000009.1"/>
</dbReference>
<keyword evidence="3" id="KW-1185">Reference proteome</keyword>
<evidence type="ECO:0000313" key="3">
    <source>
        <dbReference type="Proteomes" id="UP000192368"/>
    </source>
</evidence>
<feature type="chain" id="PRO_5039368733" evidence="1">
    <location>
        <begin position="31"/>
        <end position="304"/>
    </location>
</feature>
<evidence type="ECO:0000313" key="2">
    <source>
        <dbReference type="EMBL" id="SMB88108.1"/>
    </source>
</evidence>
<evidence type="ECO:0000256" key="1">
    <source>
        <dbReference type="SAM" id="SignalP"/>
    </source>
</evidence>
<proteinExistence type="predicted"/>
<dbReference type="AlphaFoldDB" id="A0A1W1V456"/>
<dbReference type="InterPro" id="IPR009343">
    <property type="entry name" value="DUF1002"/>
</dbReference>
<dbReference type="OrthoDB" id="9810153at2"/>
<name>A0A1W1V456_PEPAS</name>
<organism evidence="2 3">
    <name type="scientific">Peptoniphilus asaccharolyticus DSM 20463</name>
    <dbReference type="NCBI Taxonomy" id="573058"/>
    <lineage>
        <taxon>Bacteria</taxon>
        <taxon>Bacillati</taxon>
        <taxon>Bacillota</taxon>
        <taxon>Tissierellia</taxon>
        <taxon>Tissierellales</taxon>
        <taxon>Peptoniphilaceae</taxon>
        <taxon>Peptoniphilus</taxon>
    </lineage>
</organism>
<reference evidence="3" key="1">
    <citation type="submission" date="2017-04" db="EMBL/GenBank/DDBJ databases">
        <authorList>
            <person name="Varghese N."/>
            <person name="Submissions S."/>
        </authorList>
    </citation>
    <scope>NUCLEOTIDE SEQUENCE [LARGE SCALE GENOMIC DNA]</scope>
    <source>
        <strain evidence="3">DSM 20463</strain>
    </source>
</reference>
<gene>
    <name evidence="2" type="ORF">SAMN00017477_1343</name>
</gene>
<accession>A0A1W1V456</accession>
<sequence length="304" mass="33126">MNIKFLKSKINYTGAVALIGLSLLPTLVFADAAVGDSFVSLGANLDKNQRNAILDELDAPETAEIIEVTNAEEHKYLGESIPKSKIGKKALSSSMITYPKPGSGIKVDVSDNINYITESTYRNALTTAGVTDAEVKITAPTSVSGTAALTGILKAYEVSNDIKIDENLKKVANQEMVVAQDIQQSVGENKTDDLINAIKVQMSQNMPENEDQVRNIINNVSQEYNINISDNQVDSLVNLFVKMKNSNVDWDKVAKEASKYSKVAKDLGTKASDYLSSEQGQQTLEKSKGIFAKIIDFIKSFFAN</sequence>
<dbReference type="EMBL" id="FWWR01000009">
    <property type="protein sequence ID" value="SMB88108.1"/>
    <property type="molecule type" value="Genomic_DNA"/>
</dbReference>
<dbReference type="Proteomes" id="UP000192368">
    <property type="component" value="Unassembled WGS sequence"/>
</dbReference>
<feature type="signal peptide" evidence="1">
    <location>
        <begin position="1"/>
        <end position="30"/>
    </location>
</feature>
<keyword evidence="1" id="KW-0732">Signal</keyword>